<gene>
    <name evidence="4" type="ORF">SAMN02745111_01428</name>
</gene>
<protein>
    <submittedName>
        <fullName evidence="4">DNA-binding transcriptional regulator, MerR family</fullName>
    </submittedName>
</protein>
<dbReference type="Proteomes" id="UP000190814">
    <property type="component" value="Unassembled WGS sequence"/>
</dbReference>
<evidence type="ECO:0000313" key="5">
    <source>
        <dbReference type="Proteomes" id="UP000190814"/>
    </source>
</evidence>
<evidence type="ECO:0000256" key="1">
    <source>
        <dbReference type="ARBA" id="ARBA00023125"/>
    </source>
</evidence>
<dbReference type="GO" id="GO:0003700">
    <property type="term" value="F:DNA-binding transcription factor activity"/>
    <property type="evidence" value="ECO:0007669"/>
    <property type="project" value="InterPro"/>
</dbReference>
<dbReference type="InterPro" id="IPR009061">
    <property type="entry name" value="DNA-bd_dom_put_sf"/>
</dbReference>
<dbReference type="PRINTS" id="PR00040">
    <property type="entry name" value="HTHMERR"/>
</dbReference>
<dbReference type="CDD" id="cd01106">
    <property type="entry name" value="HTH_TipAL-Mta"/>
    <property type="match status" value="1"/>
</dbReference>
<dbReference type="SUPFAM" id="SSF53335">
    <property type="entry name" value="S-adenosyl-L-methionine-dependent methyltransferases"/>
    <property type="match status" value="1"/>
</dbReference>
<sequence>MKENEKMTSGEIAKKAGVSQKAIRLYDEKGLLKPSEYSEGNYRLYDKEALLVLEKIIALKQIGYSLEEIKDHILNDNSEDILASLNNQIELMEAKRYELEKSVTRIKAVLARTDGEPDWDDVSDILKSMQVDQNKDSGHFFALDHTKDDIDWYVKLYRYVEVNKGERVLDLGCGFSKIWRNNWKDIPEDVKVDAYDIPGSWADDFDKFIESNKNDLAKNTEIDLKFENLEEEATWQGIEKNEKYSMILAHYMIDDIKDKESFIAHAAAVLDDNGYFSLNAYGNVPMTHFDFWYEVFNEVGIKTNVIDAVVKEEQKVHDECVSVLSKYFEKIDERIVPCTFTFSGIDDVENIFVDLEKLLRDKKFVEDNKAKLQEYFEKKLVDGKVKIPHDGGFWRLSH</sequence>
<dbReference type="InterPro" id="IPR029063">
    <property type="entry name" value="SAM-dependent_MTases_sf"/>
</dbReference>
<accession>A0A1T4VQW2</accession>
<feature type="coiled-coil region" evidence="2">
    <location>
        <begin position="75"/>
        <end position="102"/>
    </location>
</feature>
<dbReference type="OrthoDB" id="9777497at2"/>
<dbReference type="AlphaFoldDB" id="A0A1T4VQW2"/>
<dbReference type="PROSITE" id="PS00552">
    <property type="entry name" value="HTH_MERR_1"/>
    <property type="match status" value="1"/>
</dbReference>
<evidence type="ECO:0000256" key="2">
    <source>
        <dbReference type="SAM" id="Coils"/>
    </source>
</evidence>
<dbReference type="Gene3D" id="1.10.1660.10">
    <property type="match status" value="1"/>
</dbReference>
<keyword evidence="1 4" id="KW-0238">DNA-binding</keyword>
<evidence type="ECO:0000313" key="4">
    <source>
        <dbReference type="EMBL" id="SKA67265.1"/>
    </source>
</evidence>
<dbReference type="EMBL" id="FUXZ01000008">
    <property type="protein sequence ID" value="SKA67265.1"/>
    <property type="molecule type" value="Genomic_DNA"/>
</dbReference>
<dbReference type="InterPro" id="IPR000551">
    <property type="entry name" value="MerR-type_HTH_dom"/>
</dbReference>
<keyword evidence="5" id="KW-1185">Reference proteome</keyword>
<dbReference type="SMART" id="SM00422">
    <property type="entry name" value="HTH_MERR"/>
    <property type="match status" value="1"/>
</dbReference>
<dbReference type="Pfam" id="PF13411">
    <property type="entry name" value="MerR_1"/>
    <property type="match status" value="1"/>
</dbReference>
<dbReference type="InterPro" id="IPR047057">
    <property type="entry name" value="MerR_fam"/>
</dbReference>
<reference evidence="4 5" key="1">
    <citation type="submission" date="2017-02" db="EMBL/GenBank/DDBJ databases">
        <authorList>
            <person name="Peterson S.W."/>
        </authorList>
    </citation>
    <scope>NUCLEOTIDE SEQUENCE [LARGE SCALE GENOMIC DNA]</scope>
    <source>
        <strain evidence="4 5">ATCC 35992</strain>
    </source>
</reference>
<dbReference type="PANTHER" id="PTHR30204:SF96">
    <property type="entry name" value="CHROMOSOME-ANCHORING PROTEIN RACA"/>
    <property type="match status" value="1"/>
</dbReference>
<dbReference type="GO" id="GO:0003677">
    <property type="term" value="F:DNA binding"/>
    <property type="evidence" value="ECO:0007669"/>
    <property type="project" value="UniProtKB-KW"/>
</dbReference>
<dbReference type="Gene3D" id="3.40.50.150">
    <property type="entry name" value="Vaccinia Virus protein VP39"/>
    <property type="match status" value="1"/>
</dbReference>
<dbReference type="PROSITE" id="PS50937">
    <property type="entry name" value="HTH_MERR_2"/>
    <property type="match status" value="1"/>
</dbReference>
<keyword evidence="2" id="KW-0175">Coiled coil</keyword>
<dbReference type="RefSeq" id="WP_159444323.1">
    <property type="nucleotide sequence ID" value="NZ_FUXZ01000008.1"/>
</dbReference>
<organism evidence="4 5">
    <name type="scientific">Eubacterium uniforme</name>
    <dbReference type="NCBI Taxonomy" id="39495"/>
    <lineage>
        <taxon>Bacteria</taxon>
        <taxon>Bacillati</taxon>
        <taxon>Bacillota</taxon>
        <taxon>Clostridia</taxon>
        <taxon>Eubacteriales</taxon>
        <taxon>Eubacteriaceae</taxon>
        <taxon>Eubacterium</taxon>
    </lineage>
</organism>
<name>A0A1T4VQW2_9FIRM</name>
<evidence type="ECO:0000259" key="3">
    <source>
        <dbReference type="PROSITE" id="PS50937"/>
    </source>
</evidence>
<dbReference type="STRING" id="39495.SAMN02745111_01428"/>
<dbReference type="PANTHER" id="PTHR30204">
    <property type="entry name" value="REDOX-CYCLING DRUG-SENSING TRANSCRIPTIONAL ACTIVATOR SOXR"/>
    <property type="match status" value="1"/>
</dbReference>
<feature type="domain" description="HTH merR-type" evidence="3">
    <location>
        <begin position="6"/>
        <end position="75"/>
    </location>
</feature>
<proteinExistence type="predicted"/>
<dbReference type="SUPFAM" id="SSF46955">
    <property type="entry name" value="Putative DNA-binding domain"/>
    <property type="match status" value="1"/>
</dbReference>